<proteinExistence type="predicted"/>
<accession>A0A1G5Q7T1</accession>
<dbReference type="InterPro" id="IPR010266">
    <property type="entry name" value="NnrS"/>
</dbReference>
<feature type="transmembrane region" description="Helical" evidence="1">
    <location>
        <begin position="272"/>
        <end position="295"/>
    </location>
</feature>
<feature type="transmembrane region" description="Helical" evidence="1">
    <location>
        <begin position="214"/>
        <end position="234"/>
    </location>
</feature>
<feature type="transmembrane region" description="Helical" evidence="1">
    <location>
        <begin position="362"/>
        <end position="387"/>
    </location>
</feature>
<reference evidence="2 3" key="1">
    <citation type="submission" date="2016-10" db="EMBL/GenBank/DDBJ databases">
        <authorList>
            <person name="de Groot N.N."/>
        </authorList>
    </citation>
    <scope>NUCLEOTIDE SEQUENCE [LARGE SCALE GENOMIC DNA]</scope>
    <source>
        <strain evidence="2 3">HLD2</strain>
    </source>
</reference>
<keyword evidence="1" id="KW-0472">Membrane</keyword>
<evidence type="ECO:0000313" key="2">
    <source>
        <dbReference type="EMBL" id="SCZ57727.1"/>
    </source>
</evidence>
<feature type="transmembrane region" description="Helical" evidence="1">
    <location>
        <begin position="27"/>
        <end position="50"/>
    </location>
</feature>
<feature type="transmembrane region" description="Helical" evidence="1">
    <location>
        <begin position="62"/>
        <end position="83"/>
    </location>
</feature>
<keyword evidence="1" id="KW-1133">Transmembrane helix</keyword>
<dbReference type="Pfam" id="PF05940">
    <property type="entry name" value="NnrS"/>
    <property type="match status" value="1"/>
</dbReference>
<dbReference type="OrthoDB" id="9770040at2"/>
<keyword evidence="1" id="KW-0812">Transmembrane</keyword>
<feature type="transmembrane region" description="Helical" evidence="1">
    <location>
        <begin position="149"/>
        <end position="169"/>
    </location>
</feature>
<evidence type="ECO:0000313" key="3">
    <source>
        <dbReference type="Proteomes" id="UP000199648"/>
    </source>
</evidence>
<gene>
    <name evidence="2" type="ORF">SAMN03097708_01495</name>
</gene>
<evidence type="ECO:0000256" key="1">
    <source>
        <dbReference type="SAM" id="Phobius"/>
    </source>
</evidence>
<name>A0A1G5Q7T1_9GAMM</name>
<sequence length="396" mass="42892">MAISNVNESRPAEPRGFALFALGFRPFFLAAGWSAVILVPLWAAVFLGWIDVGSRYGAYNWHAHEMIFGYTIAVIAGFLLTAVRNWTSQDTATGFWLGLLALLWLAGRVVPFTPLPPLLIAGVDLLFLPALAIAIGIPLSRVKQPQNLVFPVLLMLLTVANLLIHLAVFAGMDTWRTGIDLAIGLVMLVIIVVGGRVVPFFIERGLPGTQAPKWPKLEILVFITAAVWLVSKLLAPASPWMAIAAGVAACVHGIRIGLWYTPRIWSVPLLWVLYLGFVWLIIGFLLDALAGFGTVAPTLALHAYTAGTIGTLTLGMMARVSLGHTGRAMQSARAINVAFALVNAAALFRILVPLVFPDTYSTWIGLASIFWMVTFLLFVGVYSSILIRPRVDGQPG</sequence>
<dbReference type="STRING" id="415747.SAMN03097708_01495"/>
<dbReference type="RefSeq" id="WP_092994782.1">
    <property type="nucleotide sequence ID" value="NZ_FMWD01000004.1"/>
</dbReference>
<feature type="transmembrane region" description="Helical" evidence="1">
    <location>
        <begin position="181"/>
        <end position="202"/>
    </location>
</feature>
<feature type="transmembrane region" description="Helical" evidence="1">
    <location>
        <begin position="118"/>
        <end position="137"/>
    </location>
</feature>
<feature type="transmembrane region" description="Helical" evidence="1">
    <location>
        <begin position="334"/>
        <end position="356"/>
    </location>
</feature>
<dbReference type="EMBL" id="FMWD01000004">
    <property type="protein sequence ID" value="SCZ57727.1"/>
    <property type="molecule type" value="Genomic_DNA"/>
</dbReference>
<organism evidence="2 3">
    <name type="scientific">Thiohalomonas denitrificans</name>
    <dbReference type="NCBI Taxonomy" id="415747"/>
    <lineage>
        <taxon>Bacteria</taxon>
        <taxon>Pseudomonadati</taxon>
        <taxon>Pseudomonadota</taxon>
        <taxon>Gammaproteobacteria</taxon>
        <taxon>Thiohalomonadales</taxon>
        <taxon>Thiohalomonadaceae</taxon>
        <taxon>Thiohalomonas</taxon>
    </lineage>
</organism>
<keyword evidence="3" id="KW-1185">Reference proteome</keyword>
<protein>
    <submittedName>
        <fullName evidence="2">Uncharacterized protein involved in response to NO</fullName>
    </submittedName>
</protein>
<dbReference type="AlphaFoldDB" id="A0A1G5Q7T1"/>
<dbReference type="Proteomes" id="UP000199648">
    <property type="component" value="Unassembled WGS sequence"/>
</dbReference>
<feature type="transmembrane region" description="Helical" evidence="1">
    <location>
        <begin position="95"/>
        <end position="112"/>
    </location>
</feature>
<feature type="transmembrane region" description="Helical" evidence="1">
    <location>
        <begin position="240"/>
        <end position="260"/>
    </location>
</feature>
<feature type="transmembrane region" description="Helical" evidence="1">
    <location>
        <begin position="301"/>
        <end position="322"/>
    </location>
</feature>